<keyword evidence="4" id="KW-1185">Reference proteome</keyword>
<protein>
    <submittedName>
        <fullName evidence="3">Uncharacterized protein</fullName>
    </submittedName>
</protein>
<keyword evidence="1" id="KW-0175">Coiled coil</keyword>
<feature type="region of interest" description="Disordered" evidence="2">
    <location>
        <begin position="161"/>
        <end position="195"/>
    </location>
</feature>
<name>A0AAE1R1S0_9SOLA</name>
<evidence type="ECO:0000313" key="3">
    <source>
        <dbReference type="EMBL" id="KAK4343665.1"/>
    </source>
</evidence>
<evidence type="ECO:0000256" key="1">
    <source>
        <dbReference type="SAM" id="Coils"/>
    </source>
</evidence>
<dbReference type="EMBL" id="JAVYJV010000020">
    <property type="protein sequence ID" value="KAK4343665.1"/>
    <property type="molecule type" value="Genomic_DNA"/>
</dbReference>
<gene>
    <name evidence="3" type="ORF">RND71_036759</name>
</gene>
<feature type="compositionally biased region" description="Polar residues" evidence="2">
    <location>
        <begin position="177"/>
        <end position="190"/>
    </location>
</feature>
<accession>A0AAE1R1S0</accession>
<dbReference type="Proteomes" id="UP001291623">
    <property type="component" value="Unassembled WGS sequence"/>
</dbReference>
<dbReference type="AlphaFoldDB" id="A0AAE1R1S0"/>
<evidence type="ECO:0000256" key="2">
    <source>
        <dbReference type="SAM" id="MobiDB-lite"/>
    </source>
</evidence>
<organism evidence="3 4">
    <name type="scientific">Anisodus tanguticus</name>
    <dbReference type="NCBI Taxonomy" id="243964"/>
    <lineage>
        <taxon>Eukaryota</taxon>
        <taxon>Viridiplantae</taxon>
        <taxon>Streptophyta</taxon>
        <taxon>Embryophyta</taxon>
        <taxon>Tracheophyta</taxon>
        <taxon>Spermatophyta</taxon>
        <taxon>Magnoliopsida</taxon>
        <taxon>eudicotyledons</taxon>
        <taxon>Gunneridae</taxon>
        <taxon>Pentapetalae</taxon>
        <taxon>asterids</taxon>
        <taxon>lamiids</taxon>
        <taxon>Solanales</taxon>
        <taxon>Solanaceae</taxon>
        <taxon>Solanoideae</taxon>
        <taxon>Hyoscyameae</taxon>
        <taxon>Anisodus</taxon>
    </lineage>
</organism>
<feature type="coiled-coil region" evidence="1">
    <location>
        <begin position="35"/>
        <end position="100"/>
    </location>
</feature>
<evidence type="ECO:0000313" key="4">
    <source>
        <dbReference type="Proteomes" id="UP001291623"/>
    </source>
</evidence>
<proteinExistence type="predicted"/>
<sequence>MPEELKIYFSNDLEQGCGTVYARDVPQENKGPTRHKKLREELKRARVTISKQQAQIHYDRDYYLALPDVKEDLREAEKTIVRLEEELESRISLARQLTKEQTIDILKLQKDLGTTRKKLEVRSAVLRMYVLGEYELKHDRVSFMFSQRSILKSQSSSRVMTKSKSLRVSREAKEPLLSQSDLPTPNYPKQKTSEEPEPLKKILICNVSKRIIFLTYVE</sequence>
<reference evidence="3" key="1">
    <citation type="submission" date="2023-12" db="EMBL/GenBank/DDBJ databases">
        <title>Genome assembly of Anisodus tanguticus.</title>
        <authorList>
            <person name="Wang Y.-J."/>
        </authorList>
    </citation>
    <scope>NUCLEOTIDE SEQUENCE</scope>
    <source>
        <strain evidence="3">KB-2021</strain>
        <tissue evidence="3">Leaf</tissue>
    </source>
</reference>
<comment type="caution">
    <text evidence="3">The sequence shown here is derived from an EMBL/GenBank/DDBJ whole genome shotgun (WGS) entry which is preliminary data.</text>
</comment>